<gene>
    <name evidence="2" type="ORF">FB45DRAFT_1127726</name>
</gene>
<evidence type="ECO:0000313" key="3">
    <source>
        <dbReference type="Proteomes" id="UP001221142"/>
    </source>
</evidence>
<evidence type="ECO:0008006" key="4">
    <source>
        <dbReference type="Google" id="ProtNLM"/>
    </source>
</evidence>
<feature type="coiled-coil region" evidence="1">
    <location>
        <begin position="35"/>
        <end position="65"/>
    </location>
</feature>
<keyword evidence="3" id="KW-1185">Reference proteome</keyword>
<evidence type="ECO:0000256" key="1">
    <source>
        <dbReference type="SAM" id="Coils"/>
    </source>
</evidence>
<evidence type="ECO:0000313" key="2">
    <source>
        <dbReference type="EMBL" id="KAJ7608995.1"/>
    </source>
</evidence>
<dbReference type="Gene3D" id="1.20.1280.50">
    <property type="match status" value="1"/>
</dbReference>
<proteinExistence type="predicted"/>
<name>A0AAD7B3K1_9AGAR</name>
<keyword evidence="1" id="KW-0175">Coiled coil</keyword>
<comment type="caution">
    <text evidence="2">The sequence shown here is derived from an EMBL/GenBank/DDBJ whole genome shotgun (WGS) entry which is preliminary data.</text>
</comment>
<sequence length="213" mass="24108">MNESLPSSFTVRYQHLVNSNEPPNAAEEGFFRDTVVETEARLAQLDEQIRALQAQRAQLQDQQRQSHSVLSSLRRLPPELLAEIFSWTLPDELQGDVSDMNNSPWVLTQVSSRWRDISVATSSLWCNISAVYGGSPDEILHPRPEMIQTQVERAGTQNLRIQFHACEDRDAAEQVYLFQSLASHSARWEQLDLQMAAALVPHLAQLRGHLPAL</sequence>
<reference evidence="2" key="1">
    <citation type="submission" date="2023-03" db="EMBL/GenBank/DDBJ databases">
        <title>Massive genome expansion in bonnet fungi (Mycena s.s.) driven by repeated elements and novel gene families across ecological guilds.</title>
        <authorList>
            <consortium name="Lawrence Berkeley National Laboratory"/>
            <person name="Harder C.B."/>
            <person name="Miyauchi S."/>
            <person name="Viragh M."/>
            <person name="Kuo A."/>
            <person name="Thoen E."/>
            <person name="Andreopoulos B."/>
            <person name="Lu D."/>
            <person name="Skrede I."/>
            <person name="Drula E."/>
            <person name="Henrissat B."/>
            <person name="Morin E."/>
            <person name="Kohler A."/>
            <person name="Barry K."/>
            <person name="LaButti K."/>
            <person name="Morin E."/>
            <person name="Salamov A."/>
            <person name="Lipzen A."/>
            <person name="Mereny Z."/>
            <person name="Hegedus B."/>
            <person name="Baldrian P."/>
            <person name="Stursova M."/>
            <person name="Weitz H."/>
            <person name="Taylor A."/>
            <person name="Grigoriev I.V."/>
            <person name="Nagy L.G."/>
            <person name="Martin F."/>
            <person name="Kauserud H."/>
        </authorList>
    </citation>
    <scope>NUCLEOTIDE SEQUENCE</scope>
    <source>
        <strain evidence="2">9284</strain>
    </source>
</reference>
<organism evidence="2 3">
    <name type="scientific">Roridomyces roridus</name>
    <dbReference type="NCBI Taxonomy" id="1738132"/>
    <lineage>
        <taxon>Eukaryota</taxon>
        <taxon>Fungi</taxon>
        <taxon>Dikarya</taxon>
        <taxon>Basidiomycota</taxon>
        <taxon>Agaricomycotina</taxon>
        <taxon>Agaricomycetes</taxon>
        <taxon>Agaricomycetidae</taxon>
        <taxon>Agaricales</taxon>
        <taxon>Marasmiineae</taxon>
        <taxon>Mycenaceae</taxon>
        <taxon>Roridomyces</taxon>
    </lineage>
</organism>
<dbReference type="Proteomes" id="UP001221142">
    <property type="component" value="Unassembled WGS sequence"/>
</dbReference>
<dbReference type="EMBL" id="JARKIF010000042">
    <property type="protein sequence ID" value="KAJ7608995.1"/>
    <property type="molecule type" value="Genomic_DNA"/>
</dbReference>
<accession>A0AAD7B3K1</accession>
<dbReference type="AlphaFoldDB" id="A0AAD7B3K1"/>
<protein>
    <recommendedName>
        <fullName evidence="4">F-box domain-containing protein</fullName>
    </recommendedName>
</protein>